<dbReference type="RefSeq" id="XP_067170515.1">
    <property type="nucleotide sequence ID" value="XM_067314414.1"/>
</dbReference>
<dbReference type="InterPro" id="IPR032675">
    <property type="entry name" value="LRR_dom_sf"/>
</dbReference>
<evidence type="ECO:0000256" key="1">
    <source>
        <dbReference type="SAM" id="MobiDB-lite"/>
    </source>
</evidence>
<reference evidence="3" key="1">
    <citation type="submission" date="2025-08" db="UniProtKB">
        <authorList>
            <consortium name="RefSeq"/>
        </authorList>
    </citation>
    <scope>IDENTIFICATION</scope>
    <source>
        <tissue evidence="3">Blood</tissue>
    </source>
</reference>
<gene>
    <name evidence="3" type="primary">DMAC2</name>
</gene>
<dbReference type="Gene3D" id="3.80.10.10">
    <property type="entry name" value="Ribonuclease Inhibitor"/>
    <property type="match status" value="1"/>
</dbReference>
<dbReference type="SMART" id="SM00367">
    <property type="entry name" value="LRR_CC"/>
    <property type="match status" value="2"/>
</dbReference>
<name>A0ABM4FZZ4_9AVES</name>
<evidence type="ECO:0000313" key="3">
    <source>
        <dbReference type="RefSeq" id="XP_067170515.1"/>
    </source>
</evidence>
<feature type="region of interest" description="Disordered" evidence="1">
    <location>
        <begin position="15"/>
        <end position="38"/>
    </location>
</feature>
<dbReference type="SUPFAM" id="SSF52047">
    <property type="entry name" value="RNI-like"/>
    <property type="match status" value="1"/>
</dbReference>
<sequence>MAALGAAPYAPYPLDAPPPHPALPGGGRGPHGAEPLPPQLRRCGGAWGGARAAPAAASAGCGRAWASSGPAAAAELRFAALRRLGAWFSDAEVLAGWSARLQRTRLRTKNAYCGYVQELYGDDVAAAYFAISCCGGGARFEGRDEWLRPDARGRFSPELLQLRDVPVVAIDLRGSAVNYSGLDNLVRLTRLRHLDLGGCRHLDDWALARLHVFGESLRELSVAGCPRVTERGLAALHHLRHLQRLDVSDLPAVPNKGLVRILLEEMLPHCQVVGMDYGDGLEPPPGPPA</sequence>
<organism evidence="2 3">
    <name type="scientific">Apteryx mantelli</name>
    <name type="common">North Island brown kiwi</name>
    <dbReference type="NCBI Taxonomy" id="2696672"/>
    <lineage>
        <taxon>Eukaryota</taxon>
        <taxon>Metazoa</taxon>
        <taxon>Chordata</taxon>
        <taxon>Craniata</taxon>
        <taxon>Vertebrata</taxon>
        <taxon>Euteleostomi</taxon>
        <taxon>Archelosauria</taxon>
        <taxon>Archosauria</taxon>
        <taxon>Dinosauria</taxon>
        <taxon>Saurischia</taxon>
        <taxon>Theropoda</taxon>
        <taxon>Coelurosauria</taxon>
        <taxon>Aves</taxon>
        <taxon>Palaeognathae</taxon>
        <taxon>Apterygiformes</taxon>
        <taxon>Apterygidae</taxon>
        <taxon>Apteryx</taxon>
    </lineage>
</organism>
<proteinExistence type="predicted"/>
<protein>
    <submittedName>
        <fullName evidence="3">LOW QUALITY PROTEIN: distal membrane-arm assembly complex protein 2</fullName>
    </submittedName>
</protein>
<keyword evidence="2" id="KW-1185">Reference proteome</keyword>
<evidence type="ECO:0000313" key="2">
    <source>
        <dbReference type="Proteomes" id="UP001652627"/>
    </source>
</evidence>
<dbReference type="GeneID" id="136994965"/>
<accession>A0ABM4FZZ4</accession>
<dbReference type="Proteomes" id="UP001652627">
    <property type="component" value="Chromosome 35"/>
</dbReference>
<dbReference type="InterPro" id="IPR006553">
    <property type="entry name" value="Leu-rich_rpt_Cys-con_subtyp"/>
</dbReference>